<dbReference type="SMART" id="SM00347">
    <property type="entry name" value="HTH_MARR"/>
    <property type="match status" value="1"/>
</dbReference>
<dbReference type="InterPro" id="IPR000835">
    <property type="entry name" value="HTH_MarR-typ"/>
</dbReference>
<gene>
    <name evidence="5" type="ORF">GCM10011410_31730</name>
</gene>
<dbReference type="PROSITE" id="PS50995">
    <property type="entry name" value="HTH_MARR_2"/>
    <property type="match status" value="1"/>
</dbReference>
<dbReference type="PANTHER" id="PTHR33164:SF64">
    <property type="entry name" value="TRANSCRIPTIONAL REGULATOR SLYA"/>
    <property type="match status" value="1"/>
</dbReference>
<keyword evidence="6" id="KW-1185">Reference proteome</keyword>
<dbReference type="GO" id="GO:0003677">
    <property type="term" value="F:DNA binding"/>
    <property type="evidence" value="ECO:0007669"/>
    <property type="project" value="UniProtKB-KW"/>
</dbReference>
<keyword evidence="3" id="KW-0804">Transcription</keyword>
<accession>A0A916UL91</accession>
<dbReference type="Pfam" id="PF12802">
    <property type="entry name" value="MarR_2"/>
    <property type="match status" value="1"/>
</dbReference>
<dbReference type="AlphaFoldDB" id="A0A916UL91"/>
<dbReference type="Gene3D" id="1.10.10.10">
    <property type="entry name" value="Winged helix-like DNA-binding domain superfamily/Winged helix DNA-binding domain"/>
    <property type="match status" value="1"/>
</dbReference>
<evidence type="ECO:0000259" key="4">
    <source>
        <dbReference type="PROSITE" id="PS50995"/>
    </source>
</evidence>
<evidence type="ECO:0000256" key="3">
    <source>
        <dbReference type="ARBA" id="ARBA00023163"/>
    </source>
</evidence>
<dbReference type="PRINTS" id="PR00598">
    <property type="entry name" value="HTHMARR"/>
</dbReference>
<comment type="caution">
    <text evidence="5">The sequence shown here is derived from an EMBL/GenBank/DDBJ whole genome shotgun (WGS) entry which is preliminary data.</text>
</comment>
<dbReference type="PANTHER" id="PTHR33164">
    <property type="entry name" value="TRANSCRIPTIONAL REGULATOR, MARR FAMILY"/>
    <property type="match status" value="1"/>
</dbReference>
<name>A0A916UL91_9ACTN</name>
<dbReference type="GO" id="GO:0006950">
    <property type="term" value="P:response to stress"/>
    <property type="evidence" value="ECO:0007669"/>
    <property type="project" value="TreeGrafter"/>
</dbReference>
<feature type="domain" description="HTH marR-type" evidence="4">
    <location>
        <begin position="38"/>
        <end position="167"/>
    </location>
</feature>
<evidence type="ECO:0000313" key="5">
    <source>
        <dbReference type="EMBL" id="GGC76156.1"/>
    </source>
</evidence>
<dbReference type="SUPFAM" id="SSF46785">
    <property type="entry name" value="Winged helix' DNA-binding domain"/>
    <property type="match status" value="1"/>
</dbReference>
<proteinExistence type="predicted"/>
<sequence>MSDFSNHWRAQLSTKPTIMYGCSVPNQATSTAPALGSADFLIARLHRTVRDHVEGPLAEAGFSLKAHWVLTCLLGEEPQSQQQVCNALAIDRSDMVRLVDELEERGLLTRTRDKKDRRKHTLALTKAGRAAQKLCDAAVNNALDSALQPLSRDERTTFHHLAGKALGLGERTPRKGKK</sequence>
<protein>
    <submittedName>
        <fullName evidence="5">MarR family transcriptional regulator</fullName>
    </submittedName>
</protein>
<dbReference type="GO" id="GO:0003700">
    <property type="term" value="F:DNA-binding transcription factor activity"/>
    <property type="evidence" value="ECO:0007669"/>
    <property type="project" value="InterPro"/>
</dbReference>
<evidence type="ECO:0000313" key="6">
    <source>
        <dbReference type="Proteomes" id="UP000641514"/>
    </source>
</evidence>
<dbReference type="InterPro" id="IPR036390">
    <property type="entry name" value="WH_DNA-bd_sf"/>
</dbReference>
<reference evidence="5" key="2">
    <citation type="submission" date="2020-09" db="EMBL/GenBank/DDBJ databases">
        <authorList>
            <person name="Sun Q."/>
            <person name="Zhou Y."/>
        </authorList>
    </citation>
    <scope>NUCLEOTIDE SEQUENCE</scope>
    <source>
        <strain evidence="5">CGMCC 1.15478</strain>
    </source>
</reference>
<keyword evidence="2" id="KW-0238">DNA-binding</keyword>
<keyword evidence="1" id="KW-0805">Transcription regulation</keyword>
<dbReference type="InterPro" id="IPR039422">
    <property type="entry name" value="MarR/SlyA-like"/>
</dbReference>
<dbReference type="Proteomes" id="UP000641514">
    <property type="component" value="Unassembled WGS sequence"/>
</dbReference>
<reference evidence="5" key="1">
    <citation type="journal article" date="2014" name="Int. J. Syst. Evol. Microbiol.">
        <title>Complete genome sequence of Corynebacterium casei LMG S-19264T (=DSM 44701T), isolated from a smear-ripened cheese.</title>
        <authorList>
            <consortium name="US DOE Joint Genome Institute (JGI-PGF)"/>
            <person name="Walter F."/>
            <person name="Albersmeier A."/>
            <person name="Kalinowski J."/>
            <person name="Ruckert C."/>
        </authorList>
    </citation>
    <scope>NUCLEOTIDE SEQUENCE</scope>
    <source>
        <strain evidence="5">CGMCC 1.15478</strain>
    </source>
</reference>
<dbReference type="EMBL" id="BMJH01000004">
    <property type="protein sequence ID" value="GGC76156.1"/>
    <property type="molecule type" value="Genomic_DNA"/>
</dbReference>
<evidence type="ECO:0000256" key="1">
    <source>
        <dbReference type="ARBA" id="ARBA00023015"/>
    </source>
</evidence>
<organism evidence="5 6">
    <name type="scientific">Hoyosella rhizosphaerae</name>
    <dbReference type="NCBI Taxonomy" id="1755582"/>
    <lineage>
        <taxon>Bacteria</taxon>
        <taxon>Bacillati</taxon>
        <taxon>Actinomycetota</taxon>
        <taxon>Actinomycetes</taxon>
        <taxon>Mycobacteriales</taxon>
        <taxon>Hoyosellaceae</taxon>
        <taxon>Hoyosella</taxon>
    </lineage>
</organism>
<evidence type="ECO:0000256" key="2">
    <source>
        <dbReference type="ARBA" id="ARBA00023125"/>
    </source>
</evidence>
<dbReference type="InterPro" id="IPR036388">
    <property type="entry name" value="WH-like_DNA-bd_sf"/>
</dbReference>